<dbReference type="KEGG" id="tgr:Tgr7_2732"/>
<dbReference type="RefSeq" id="WP_012639282.1">
    <property type="nucleotide sequence ID" value="NC_011901.1"/>
</dbReference>
<reference evidence="2 3" key="1">
    <citation type="journal article" date="2011" name="Stand. Genomic Sci.">
        <title>Complete genome sequence of 'Thioalkalivibrio sulfidophilus' HL-EbGr7.</title>
        <authorList>
            <person name="Muyzer G."/>
            <person name="Sorokin D.Y."/>
            <person name="Mavromatis K."/>
            <person name="Lapidus A."/>
            <person name="Clum A."/>
            <person name="Ivanova N."/>
            <person name="Pati A."/>
            <person name="d'Haeseleer P."/>
            <person name="Woyke T."/>
            <person name="Kyrpides N.C."/>
        </authorList>
    </citation>
    <scope>NUCLEOTIDE SEQUENCE [LARGE SCALE GENOMIC DNA]</scope>
    <source>
        <strain evidence="2 3">HL-EbGR7</strain>
    </source>
</reference>
<evidence type="ECO:0000313" key="2">
    <source>
        <dbReference type="EMBL" id="ACL73807.1"/>
    </source>
</evidence>
<protein>
    <submittedName>
        <fullName evidence="2">Uncharacterized protein</fullName>
    </submittedName>
</protein>
<name>B8GMZ2_THISH</name>
<proteinExistence type="predicted"/>
<keyword evidence="3" id="KW-1185">Reference proteome</keyword>
<organism evidence="2 3">
    <name type="scientific">Thioalkalivibrio sulfidiphilus (strain HL-EbGR7)</name>
    <dbReference type="NCBI Taxonomy" id="396588"/>
    <lineage>
        <taxon>Bacteria</taxon>
        <taxon>Pseudomonadati</taxon>
        <taxon>Pseudomonadota</taxon>
        <taxon>Gammaproteobacteria</taxon>
        <taxon>Chromatiales</taxon>
        <taxon>Ectothiorhodospiraceae</taxon>
        <taxon>Thioalkalivibrio</taxon>
    </lineage>
</organism>
<dbReference type="EMBL" id="CP001339">
    <property type="protein sequence ID" value="ACL73807.1"/>
    <property type="molecule type" value="Genomic_DNA"/>
</dbReference>
<accession>B8GMZ2</accession>
<dbReference type="AlphaFoldDB" id="B8GMZ2"/>
<keyword evidence="1" id="KW-0472">Membrane</keyword>
<gene>
    <name evidence="2" type="ordered locus">Tgr7_2732</name>
</gene>
<sequence length="86" mass="9706" precursor="true">MNTPGHSTGWRPWLAAALMVPLLLVAMMLGFFLFLAVLGLAAVFAIGMAVRLWWLRRQLHRSGAPTVLDAEYVVVRERITHDPRHD</sequence>
<dbReference type="Proteomes" id="UP000002383">
    <property type="component" value="Chromosome"/>
</dbReference>
<dbReference type="STRING" id="396588.Tgr7_2732"/>
<dbReference type="HOGENOM" id="CLU_2496912_0_0_6"/>
<evidence type="ECO:0000313" key="3">
    <source>
        <dbReference type="Proteomes" id="UP000002383"/>
    </source>
</evidence>
<evidence type="ECO:0000256" key="1">
    <source>
        <dbReference type="SAM" id="Phobius"/>
    </source>
</evidence>
<feature type="transmembrane region" description="Helical" evidence="1">
    <location>
        <begin position="20"/>
        <end position="53"/>
    </location>
</feature>
<keyword evidence="1" id="KW-0812">Transmembrane</keyword>
<keyword evidence="1" id="KW-1133">Transmembrane helix</keyword>